<proteinExistence type="predicted"/>
<accession>A0A4S4N0I5</accession>
<dbReference type="AlphaFoldDB" id="A0A4S4N0I5"/>
<protein>
    <submittedName>
        <fullName evidence="1">Uncharacterized protein</fullName>
    </submittedName>
</protein>
<evidence type="ECO:0000313" key="2">
    <source>
        <dbReference type="Proteomes" id="UP000308730"/>
    </source>
</evidence>
<organism evidence="1 2">
    <name type="scientific">Antrodiella citrinella</name>
    <dbReference type="NCBI Taxonomy" id="2447956"/>
    <lineage>
        <taxon>Eukaryota</taxon>
        <taxon>Fungi</taxon>
        <taxon>Dikarya</taxon>
        <taxon>Basidiomycota</taxon>
        <taxon>Agaricomycotina</taxon>
        <taxon>Agaricomycetes</taxon>
        <taxon>Polyporales</taxon>
        <taxon>Steccherinaceae</taxon>
        <taxon>Antrodiella</taxon>
    </lineage>
</organism>
<gene>
    <name evidence="1" type="ORF">EUX98_g2969</name>
</gene>
<dbReference type="EMBL" id="SGPM01000054">
    <property type="protein sequence ID" value="THH31201.1"/>
    <property type="molecule type" value="Genomic_DNA"/>
</dbReference>
<keyword evidence="2" id="KW-1185">Reference proteome</keyword>
<comment type="caution">
    <text evidence="1">The sequence shown here is derived from an EMBL/GenBank/DDBJ whole genome shotgun (WGS) entry which is preliminary data.</text>
</comment>
<reference evidence="1 2" key="1">
    <citation type="submission" date="2019-02" db="EMBL/GenBank/DDBJ databases">
        <title>Genome sequencing of the rare red list fungi Antrodiella citrinella (Flaviporus citrinellus).</title>
        <authorList>
            <person name="Buettner E."/>
            <person name="Kellner H."/>
        </authorList>
    </citation>
    <scope>NUCLEOTIDE SEQUENCE [LARGE SCALE GENOMIC DNA]</scope>
    <source>
        <strain evidence="1 2">DSM 108506</strain>
    </source>
</reference>
<evidence type="ECO:0000313" key="1">
    <source>
        <dbReference type="EMBL" id="THH31201.1"/>
    </source>
</evidence>
<sequence>MLYLLHQHEHPEAKELLKTLKTLNLDISPVTYTGPIPGSTLVYVKSGLPCVLMDIVLDPDMFSDEPDTFKAEEYNLIAIIIFQLIQDIKDSDSRHCVMPATLLRKHDSLARTVLKQRDVSRRFWAHLTLTCTKIWHKKLEDIKSVQPMHPEQIQMKAKALVAWREYGEIFNLREGFRVPTPESVVRAQ</sequence>
<name>A0A4S4N0I5_9APHY</name>
<dbReference type="Proteomes" id="UP000308730">
    <property type="component" value="Unassembled WGS sequence"/>
</dbReference>